<keyword evidence="5 7" id="KW-0234">DNA repair</keyword>
<dbReference type="GO" id="GO:0043590">
    <property type="term" value="C:bacterial nucleoid"/>
    <property type="evidence" value="ECO:0007669"/>
    <property type="project" value="TreeGrafter"/>
</dbReference>
<evidence type="ECO:0000256" key="1">
    <source>
        <dbReference type="ARBA" id="ARBA00007452"/>
    </source>
</evidence>
<evidence type="ECO:0000256" key="7">
    <source>
        <dbReference type="HAMAP-Rule" id="MF_00201"/>
    </source>
</evidence>
<dbReference type="Gene3D" id="1.20.1440.120">
    <property type="entry name" value="Recombination protein O, C-terminal domain"/>
    <property type="match status" value="1"/>
</dbReference>
<evidence type="ECO:0000256" key="6">
    <source>
        <dbReference type="ARBA" id="ARBA00033409"/>
    </source>
</evidence>
<evidence type="ECO:0000256" key="2">
    <source>
        <dbReference type="ARBA" id="ARBA00021310"/>
    </source>
</evidence>
<gene>
    <name evidence="7 9" type="primary">recO</name>
    <name evidence="9" type="ORF">ENQ87_10190</name>
</gene>
<comment type="similarity">
    <text evidence="1 7">Belongs to the RecO family.</text>
</comment>
<dbReference type="HAMAP" id="MF_00201">
    <property type="entry name" value="RecO"/>
    <property type="match status" value="1"/>
</dbReference>
<protein>
    <recommendedName>
        <fullName evidence="2 7">DNA repair protein RecO</fullName>
    </recommendedName>
    <alternativeName>
        <fullName evidence="6 7">Recombination protein O</fullName>
    </alternativeName>
</protein>
<dbReference type="Pfam" id="PF02565">
    <property type="entry name" value="RecO_C"/>
    <property type="match status" value="1"/>
</dbReference>
<dbReference type="InterPro" id="IPR022572">
    <property type="entry name" value="DNA_rep/recomb_RecO_N"/>
</dbReference>
<feature type="domain" description="DNA replication/recombination mediator RecO N-terminal" evidence="8">
    <location>
        <begin position="1"/>
        <end position="78"/>
    </location>
</feature>
<accession>A0A831UE08</accession>
<keyword evidence="4 7" id="KW-0233">DNA recombination</keyword>
<organism evidence="9">
    <name type="scientific">Geobacter metallireducens</name>
    <dbReference type="NCBI Taxonomy" id="28232"/>
    <lineage>
        <taxon>Bacteria</taxon>
        <taxon>Pseudomonadati</taxon>
        <taxon>Thermodesulfobacteriota</taxon>
        <taxon>Desulfuromonadia</taxon>
        <taxon>Geobacterales</taxon>
        <taxon>Geobacteraceae</taxon>
        <taxon>Geobacter</taxon>
    </lineage>
</organism>
<sequence length="244" mass="26130">METTRTEAIVLAAMDYRESDRIVTLFTLEHGKVRGVAKGAKRSVRRFGPALEPFARIGVELVLREGLSSLRGADIVTLYPGIRGDLRAIGLAGYAVELADRYLPDGAPSPRLFRLLAAYLERLDQGEPLPSDRRFFEANFLNILGYRISLDRCSSCGAELSAAAERRVGAAGMVLCVGCGRCGTPVGPEAAALLTRCLATSRFGAIAFSPAALREAGALLDGAIAAHLTRPLNSLAFLKQIEPD</sequence>
<dbReference type="PANTHER" id="PTHR33991">
    <property type="entry name" value="DNA REPAIR PROTEIN RECO"/>
    <property type="match status" value="1"/>
</dbReference>
<dbReference type="SUPFAM" id="SSF50249">
    <property type="entry name" value="Nucleic acid-binding proteins"/>
    <property type="match status" value="1"/>
</dbReference>
<comment type="caution">
    <text evidence="9">The sequence shown here is derived from an EMBL/GenBank/DDBJ whole genome shotgun (WGS) entry which is preliminary data.</text>
</comment>
<evidence type="ECO:0000256" key="4">
    <source>
        <dbReference type="ARBA" id="ARBA00023172"/>
    </source>
</evidence>
<name>A0A831UE08_GEOME</name>
<dbReference type="GO" id="GO:0006302">
    <property type="term" value="P:double-strand break repair"/>
    <property type="evidence" value="ECO:0007669"/>
    <property type="project" value="TreeGrafter"/>
</dbReference>
<dbReference type="EMBL" id="DSOV01000044">
    <property type="protein sequence ID" value="HEN42727.1"/>
    <property type="molecule type" value="Genomic_DNA"/>
</dbReference>
<evidence type="ECO:0000256" key="3">
    <source>
        <dbReference type="ARBA" id="ARBA00022763"/>
    </source>
</evidence>
<keyword evidence="3 7" id="KW-0227">DNA damage</keyword>
<dbReference type="Pfam" id="PF11967">
    <property type="entry name" value="RecO_N"/>
    <property type="match status" value="1"/>
</dbReference>
<evidence type="ECO:0000259" key="8">
    <source>
        <dbReference type="Pfam" id="PF11967"/>
    </source>
</evidence>
<dbReference type="InterPro" id="IPR037278">
    <property type="entry name" value="ARFGAP/RecO"/>
</dbReference>
<evidence type="ECO:0000256" key="5">
    <source>
        <dbReference type="ARBA" id="ARBA00023204"/>
    </source>
</evidence>
<evidence type="ECO:0000313" key="9">
    <source>
        <dbReference type="EMBL" id="HEN42727.1"/>
    </source>
</evidence>
<dbReference type="GO" id="GO:0006310">
    <property type="term" value="P:DNA recombination"/>
    <property type="evidence" value="ECO:0007669"/>
    <property type="project" value="UniProtKB-UniRule"/>
</dbReference>
<dbReference type="SUPFAM" id="SSF57863">
    <property type="entry name" value="ArfGap/RecO-like zinc finger"/>
    <property type="match status" value="1"/>
</dbReference>
<comment type="function">
    <text evidence="7">Involved in DNA repair and RecF pathway recombination.</text>
</comment>
<dbReference type="PANTHER" id="PTHR33991:SF1">
    <property type="entry name" value="DNA REPAIR PROTEIN RECO"/>
    <property type="match status" value="1"/>
</dbReference>
<dbReference type="Gene3D" id="2.40.50.140">
    <property type="entry name" value="Nucleic acid-binding proteins"/>
    <property type="match status" value="1"/>
</dbReference>
<dbReference type="InterPro" id="IPR003717">
    <property type="entry name" value="RecO"/>
</dbReference>
<dbReference type="AlphaFoldDB" id="A0A831UE08"/>
<proteinExistence type="inferred from homology"/>
<dbReference type="InterPro" id="IPR012340">
    <property type="entry name" value="NA-bd_OB-fold"/>
</dbReference>
<dbReference type="NCBIfam" id="TIGR00613">
    <property type="entry name" value="reco"/>
    <property type="match status" value="1"/>
</dbReference>
<reference evidence="9" key="1">
    <citation type="journal article" date="2020" name="mSystems">
        <title>Genome- and Community-Level Interaction Insights into Carbon Utilization and Element Cycling Functions of Hydrothermarchaeota in Hydrothermal Sediment.</title>
        <authorList>
            <person name="Zhou Z."/>
            <person name="Liu Y."/>
            <person name="Xu W."/>
            <person name="Pan J."/>
            <person name="Luo Z.H."/>
            <person name="Li M."/>
        </authorList>
    </citation>
    <scope>NUCLEOTIDE SEQUENCE [LARGE SCALE GENOMIC DNA]</scope>
    <source>
        <strain evidence="9">SpSt-349</strain>
    </source>
</reference>
<dbReference type="InterPro" id="IPR042242">
    <property type="entry name" value="RecO_C"/>
</dbReference>